<accession>A0A9K3DI90</accession>
<name>A0A9K3DI90_HELAN</name>
<feature type="compositionally biased region" description="Acidic residues" evidence="2">
    <location>
        <begin position="155"/>
        <end position="164"/>
    </location>
</feature>
<sequence length="164" mass="18808">MIHYALATGWFSQHILEILRLRVKVRFLSVYPNPGADSFLKSASLHLEKLKRAINVIKEKIVNKDEVHVEENEMSNDEDDDMEDDIEDENADEDFDAYEGLDMGGDGNDTLPDSSYINQENVSKTYLQELFGSFPNNGRDAENSDEEYHIFDGSNSEDEDEDDY</sequence>
<feature type="compositionally biased region" description="Basic and acidic residues" evidence="2">
    <location>
        <begin position="139"/>
        <end position="150"/>
    </location>
</feature>
<proteinExistence type="predicted"/>
<dbReference type="EMBL" id="MNCJ02000332">
    <property type="protein sequence ID" value="KAF5755992.1"/>
    <property type="molecule type" value="Genomic_DNA"/>
</dbReference>
<organism evidence="3 4">
    <name type="scientific">Helianthus annuus</name>
    <name type="common">Common sunflower</name>
    <dbReference type="NCBI Taxonomy" id="4232"/>
    <lineage>
        <taxon>Eukaryota</taxon>
        <taxon>Viridiplantae</taxon>
        <taxon>Streptophyta</taxon>
        <taxon>Embryophyta</taxon>
        <taxon>Tracheophyta</taxon>
        <taxon>Spermatophyta</taxon>
        <taxon>Magnoliopsida</taxon>
        <taxon>eudicotyledons</taxon>
        <taxon>Gunneridae</taxon>
        <taxon>Pentapetalae</taxon>
        <taxon>asterids</taxon>
        <taxon>campanulids</taxon>
        <taxon>Asterales</taxon>
        <taxon>Asteraceae</taxon>
        <taxon>Asteroideae</taxon>
        <taxon>Heliantheae alliance</taxon>
        <taxon>Heliantheae</taxon>
        <taxon>Helianthus</taxon>
    </lineage>
</organism>
<keyword evidence="1" id="KW-0175">Coiled coil</keyword>
<dbReference type="AlphaFoldDB" id="A0A9K3DI90"/>
<evidence type="ECO:0000313" key="3">
    <source>
        <dbReference type="EMBL" id="KAF5755992.1"/>
    </source>
</evidence>
<evidence type="ECO:0000256" key="1">
    <source>
        <dbReference type="SAM" id="Coils"/>
    </source>
</evidence>
<reference evidence="3" key="1">
    <citation type="journal article" date="2017" name="Nature">
        <title>The sunflower genome provides insights into oil metabolism, flowering and Asterid evolution.</title>
        <authorList>
            <person name="Badouin H."/>
            <person name="Gouzy J."/>
            <person name="Grassa C.J."/>
            <person name="Murat F."/>
            <person name="Staton S.E."/>
            <person name="Cottret L."/>
            <person name="Lelandais-Briere C."/>
            <person name="Owens G.L."/>
            <person name="Carrere S."/>
            <person name="Mayjonade B."/>
            <person name="Legrand L."/>
            <person name="Gill N."/>
            <person name="Kane N.C."/>
            <person name="Bowers J.E."/>
            <person name="Hubner S."/>
            <person name="Bellec A."/>
            <person name="Berard A."/>
            <person name="Berges H."/>
            <person name="Blanchet N."/>
            <person name="Boniface M.C."/>
            <person name="Brunel D."/>
            <person name="Catrice O."/>
            <person name="Chaidir N."/>
            <person name="Claudel C."/>
            <person name="Donnadieu C."/>
            <person name="Faraut T."/>
            <person name="Fievet G."/>
            <person name="Helmstetter N."/>
            <person name="King M."/>
            <person name="Knapp S.J."/>
            <person name="Lai Z."/>
            <person name="Le Paslier M.C."/>
            <person name="Lippi Y."/>
            <person name="Lorenzon L."/>
            <person name="Mandel J.R."/>
            <person name="Marage G."/>
            <person name="Marchand G."/>
            <person name="Marquand E."/>
            <person name="Bret-Mestries E."/>
            <person name="Morien E."/>
            <person name="Nambeesan S."/>
            <person name="Nguyen T."/>
            <person name="Pegot-Espagnet P."/>
            <person name="Pouilly N."/>
            <person name="Raftis F."/>
            <person name="Sallet E."/>
            <person name="Schiex T."/>
            <person name="Thomas J."/>
            <person name="Vandecasteele C."/>
            <person name="Vares D."/>
            <person name="Vear F."/>
            <person name="Vautrin S."/>
            <person name="Crespi M."/>
            <person name="Mangin B."/>
            <person name="Burke J.M."/>
            <person name="Salse J."/>
            <person name="Munos S."/>
            <person name="Vincourt P."/>
            <person name="Rieseberg L.H."/>
            <person name="Langlade N.B."/>
        </authorList>
    </citation>
    <scope>NUCLEOTIDE SEQUENCE</scope>
    <source>
        <tissue evidence="3">Leaves</tissue>
    </source>
</reference>
<reference evidence="3" key="2">
    <citation type="submission" date="2020-06" db="EMBL/GenBank/DDBJ databases">
        <title>Helianthus annuus Genome sequencing and assembly Release 2.</title>
        <authorList>
            <person name="Gouzy J."/>
            <person name="Langlade N."/>
            <person name="Munos S."/>
        </authorList>
    </citation>
    <scope>NUCLEOTIDE SEQUENCE</scope>
    <source>
        <tissue evidence="3">Leaves</tissue>
    </source>
</reference>
<evidence type="ECO:0000256" key="2">
    <source>
        <dbReference type="SAM" id="MobiDB-lite"/>
    </source>
</evidence>
<feature type="region of interest" description="Disordered" evidence="2">
    <location>
        <begin position="97"/>
        <end position="119"/>
    </location>
</feature>
<dbReference type="Proteomes" id="UP000215914">
    <property type="component" value="Unassembled WGS sequence"/>
</dbReference>
<feature type="region of interest" description="Disordered" evidence="2">
    <location>
        <begin position="131"/>
        <end position="164"/>
    </location>
</feature>
<comment type="caution">
    <text evidence="3">The sequence shown here is derived from an EMBL/GenBank/DDBJ whole genome shotgun (WGS) entry which is preliminary data.</text>
</comment>
<keyword evidence="4" id="KW-1185">Reference proteome</keyword>
<dbReference type="Gramene" id="mRNA:HanXRQr2_Chr17g0809291">
    <property type="protein sequence ID" value="mRNA:HanXRQr2_Chr17g0809291"/>
    <property type="gene ID" value="HanXRQr2_Chr17g0809291"/>
</dbReference>
<evidence type="ECO:0000313" key="4">
    <source>
        <dbReference type="Proteomes" id="UP000215914"/>
    </source>
</evidence>
<gene>
    <name evidence="3" type="ORF">HanXRQr2_Chr17g0809291</name>
</gene>
<feature type="coiled-coil region" evidence="1">
    <location>
        <begin position="40"/>
        <end position="67"/>
    </location>
</feature>
<protein>
    <submittedName>
        <fullName evidence="3">Uncharacterized protein</fullName>
    </submittedName>
</protein>